<proteinExistence type="predicted"/>
<dbReference type="Proteomes" id="UP000689195">
    <property type="component" value="Unassembled WGS sequence"/>
</dbReference>
<evidence type="ECO:0000313" key="2">
    <source>
        <dbReference type="Proteomes" id="UP000689195"/>
    </source>
</evidence>
<sequence>MITWNERGYKGIYNAGLNWRYQKTDYIIQQSSNGDLYYIYDGAIQKMQRSKSTSQIVCLHRHKLNNQISLEIQMKYNIYHGKESCLIIIKLESGVLFGNTKTLILVDSMMKKESNKVFGKNCLRIIGKMKKRGRWSIYFKDTTFGGGNYDENGLMQGLWVEIDDLFFNKCRVYYVGNYKQGKKSGLWDTKYQEKIIGGGIYNENGQKNGFWIELHENYFNQCYVHYSGKYLKGRKHGQWQIKYKKNTTTFEQLIGGGIFDFDGKKQGQWVELDENFSQQFEITHSGNYFNGKKKGTWRCMMRIDAEITQIGVGVYNKNGLKNGKWMELHENSILPYYLYWRIQKWSQDRKMENIFLQLIDVSDDRLISGLGIYDFNGRKTGQWRILRKNFNKYNQFIELGSFENDQKFGFWQTLFNVGLGKRIYNSNGLKEGHWIDLDENNYIDQFVAYEGDYINGRKFGRWDTIFRQKCDDSFAIIGGGNYDEKGIKYGKWIDLIESFSQNRYVKFSGEYKCGKKQGRWDTLFKEFDEKQQNLLKNVGGGNYDMNGKKEGQWIDLHKEFWIARRTIYQGEYFKGRKKGSFVQKKI</sequence>
<dbReference type="OrthoDB" id="298777at2759"/>
<comment type="caution">
    <text evidence="1">The sequence shown here is derived from an EMBL/GenBank/DDBJ whole genome shotgun (WGS) entry which is preliminary data.</text>
</comment>
<protein>
    <submittedName>
        <fullName evidence="1">Uncharacterized protein</fullName>
    </submittedName>
</protein>
<name>A0A8S1WS34_9CILI</name>
<keyword evidence="2" id="KW-1185">Reference proteome</keyword>
<dbReference type="PANTHER" id="PTHR33706:SF1">
    <property type="entry name" value="TPR REPEAT PROTEIN"/>
    <property type="match status" value="1"/>
</dbReference>
<organism evidence="1 2">
    <name type="scientific">Paramecium pentaurelia</name>
    <dbReference type="NCBI Taxonomy" id="43138"/>
    <lineage>
        <taxon>Eukaryota</taxon>
        <taxon>Sar</taxon>
        <taxon>Alveolata</taxon>
        <taxon>Ciliophora</taxon>
        <taxon>Intramacronucleata</taxon>
        <taxon>Oligohymenophorea</taxon>
        <taxon>Peniculida</taxon>
        <taxon>Parameciidae</taxon>
        <taxon>Paramecium</taxon>
    </lineage>
</organism>
<dbReference type="PANTHER" id="PTHR33706">
    <property type="entry name" value="MORN VARIANT REPEAT PROTEIN"/>
    <property type="match status" value="1"/>
</dbReference>
<accession>A0A8S1WS34</accession>
<evidence type="ECO:0000313" key="1">
    <source>
        <dbReference type="EMBL" id="CAD8192543.1"/>
    </source>
</evidence>
<gene>
    <name evidence="1" type="ORF">PPENT_87.1.T1020031</name>
</gene>
<dbReference type="AlphaFoldDB" id="A0A8S1WS34"/>
<reference evidence="1" key="1">
    <citation type="submission" date="2021-01" db="EMBL/GenBank/DDBJ databases">
        <authorList>
            <consortium name="Genoscope - CEA"/>
            <person name="William W."/>
        </authorList>
    </citation>
    <scope>NUCLEOTIDE SEQUENCE</scope>
</reference>
<dbReference type="EMBL" id="CAJJDO010000102">
    <property type="protein sequence ID" value="CAD8192543.1"/>
    <property type="molecule type" value="Genomic_DNA"/>
</dbReference>